<keyword evidence="15 25" id="KW-1015">Disulfide bond</keyword>
<evidence type="ECO:0000256" key="24">
    <source>
        <dbReference type="PIRSR" id="PIRSR607754-2"/>
    </source>
</evidence>
<comment type="subcellular location">
    <subcellularLocation>
        <location evidence="2">Golgi apparatus membrane</location>
        <topology evidence="2">Single-pass type II membrane protein</topology>
    </subcellularLocation>
</comment>
<reference evidence="27" key="1">
    <citation type="submission" date="2014-03" db="EMBL/GenBank/DDBJ databases">
        <authorList>
            <person name="Aksoy S."/>
            <person name="Warren W."/>
            <person name="Wilson R.K."/>
        </authorList>
    </citation>
    <scope>NUCLEOTIDE SEQUENCE [LARGE SCALE GENOMIC DNA]</scope>
    <source>
        <strain evidence="27">IAEA</strain>
    </source>
</reference>
<keyword evidence="8" id="KW-0808">Transferase</keyword>
<comment type="cofactor">
    <cofactor evidence="1 24">
        <name>Mn(2+)</name>
        <dbReference type="ChEBI" id="CHEBI:29035"/>
    </cofactor>
</comment>
<keyword evidence="12" id="KW-1133">Transmembrane helix</keyword>
<dbReference type="GO" id="GO:0009312">
    <property type="term" value="P:oligosaccharide biosynthetic process"/>
    <property type="evidence" value="ECO:0007669"/>
    <property type="project" value="InterPro"/>
</dbReference>
<dbReference type="GO" id="GO:0046872">
    <property type="term" value="F:metal ion binding"/>
    <property type="evidence" value="ECO:0007669"/>
    <property type="project" value="UniProtKB-KW"/>
</dbReference>
<dbReference type="InterPro" id="IPR007754">
    <property type="entry name" value="GlcNAc_II"/>
</dbReference>
<evidence type="ECO:0000256" key="4">
    <source>
        <dbReference type="ARBA" id="ARBA00011011"/>
    </source>
</evidence>
<accession>A0A1B0AHK2</accession>
<evidence type="ECO:0000256" key="19">
    <source>
        <dbReference type="ARBA" id="ARBA00031203"/>
    </source>
</evidence>
<feature type="disulfide bond" evidence="25">
    <location>
        <begin position="308"/>
        <end position="331"/>
    </location>
</feature>
<proteinExistence type="inferred from homology"/>
<keyword evidence="16" id="KW-0325">Glycoprotein</keyword>
<comment type="pathway">
    <text evidence="3">Protein modification; protein glycosylation.</text>
</comment>
<evidence type="ECO:0000256" key="12">
    <source>
        <dbReference type="ARBA" id="ARBA00022989"/>
    </source>
</evidence>
<comment type="similarity">
    <text evidence="4">Belongs to the glycosyltransferase 16 (GT16) protein family.</text>
</comment>
<dbReference type="EnsemblMetazoa" id="GPAI045962-RA">
    <property type="protein sequence ID" value="GPAI045962-PA"/>
    <property type="gene ID" value="GPAI045962"/>
</dbReference>
<dbReference type="PANTHER" id="PTHR12871">
    <property type="entry name" value="BETA-1,2-N-ACETYLGLUCOSAMINYLTRANSFERASE II"/>
    <property type="match status" value="1"/>
</dbReference>
<evidence type="ECO:0000256" key="6">
    <source>
        <dbReference type="ARBA" id="ARBA00014817"/>
    </source>
</evidence>
<evidence type="ECO:0000256" key="3">
    <source>
        <dbReference type="ARBA" id="ARBA00004922"/>
    </source>
</evidence>
<evidence type="ECO:0000256" key="20">
    <source>
        <dbReference type="ARBA" id="ARBA00032552"/>
    </source>
</evidence>
<feature type="disulfide bond" evidence="25">
    <location>
        <begin position="169"/>
        <end position="183"/>
    </location>
</feature>
<dbReference type="GO" id="GO:0006487">
    <property type="term" value="P:protein N-linked glycosylation"/>
    <property type="evidence" value="ECO:0007669"/>
    <property type="project" value="TreeGrafter"/>
</dbReference>
<feature type="disulfide bond" evidence="25">
    <location>
        <begin position="253"/>
        <end position="256"/>
    </location>
</feature>
<evidence type="ECO:0000256" key="14">
    <source>
        <dbReference type="ARBA" id="ARBA00023136"/>
    </source>
</evidence>
<evidence type="ECO:0000256" key="23">
    <source>
        <dbReference type="PIRSR" id="PIRSR607754-1"/>
    </source>
</evidence>
<keyword evidence="14" id="KW-0472">Membrane</keyword>
<evidence type="ECO:0000256" key="7">
    <source>
        <dbReference type="ARBA" id="ARBA00022676"/>
    </source>
</evidence>
<keyword evidence="11" id="KW-0735">Signal-anchor</keyword>
<evidence type="ECO:0000256" key="18">
    <source>
        <dbReference type="ARBA" id="ARBA00029663"/>
    </source>
</evidence>
<evidence type="ECO:0000256" key="15">
    <source>
        <dbReference type="ARBA" id="ARBA00023157"/>
    </source>
</evidence>
<name>A0A1B0AHK2_GLOPL</name>
<evidence type="ECO:0000256" key="5">
    <source>
        <dbReference type="ARBA" id="ARBA00012613"/>
    </source>
</evidence>
<dbReference type="Pfam" id="PF05060">
    <property type="entry name" value="MGAT2"/>
    <property type="match status" value="1"/>
</dbReference>
<feature type="binding site" evidence="23">
    <location>
        <position position="136"/>
    </location>
    <ligand>
        <name>substrate</name>
    </ligand>
</feature>
<dbReference type="SUPFAM" id="SSF53448">
    <property type="entry name" value="Nucleotide-diphospho-sugar transferases"/>
    <property type="match status" value="1"/>
</dbReference>
<evidence type="ECO:0000256" key="21">
    <source>
        <dbReference type="ARBA" id="ARBA00032915"/>
    </source>
</evidence>
<dbReference type="AlphaFoldDB" id="A0A1B0AHK2"/>
<dbReference type="PANTHER" id="PTHR12871:SF0">
    <property type="entry name" value="ALPHA-1,6-MANNOSYL-GLYCOPROTEIN 2-BETA-N-ACETYLGLUCOSAMINYLTRANSFERASE"/>
    <property type="match status" value="1"/>
</dbReference>
<feature type="binding site" evidence="23">
    <location>
        <begin position="105"/>
        <end position="109"/>
    </location>
    <ligand>
        <name>substrate</name>
    </ligand>
</feature>
<dbReference type="Gene3D" id="3.90.550.10">
    <property type="entry name" value="Spore Coat Polysaccharide Biosynthesis Protein SpsA, Chain A"/>
    <property type="match status" value="1"/>
</dbReference>
<feature type="binding site" evidence="23">
    <location>
        <begin position="199"/>
        <end position="203"/>
    </location>
    <ligand>
        <name>substrate</name>
    </ligand>
</feature>
<feature type="binding site" evidence="24">
    <location>
        <position position="231"/>
    </location>
    <ligand>
        <name>Mn(2+)</name>
        <dbReference type="ChEBI" id="CHEBI:29035"/>
    </ligand>
</feature>
<dbReference type="InterPro" id="IPR029044">
    <property type="entry name" value="Nucleotide-diphossugar_trans"/>
</dbReference>
<evidence type="ECO:0000256" key="1">
    <source>
        <dbReference type="ARBA" id="ARBA00001936"/>
    </source>
</evidence>
<keyword evidence="7" id="KW-0328">Glycosyltransferase</keyword>
<evidence type="ECO:0000256" key="17">
    <source>
        <dbReference type="ARBA" id="ARBA00023211"/>
    </source>
</evidence>
<evidence type="ECO:0000256" key="22">
    <source>
        <dbReference type="ARBA" id="ARBA00093257"/>
    </source>
</evidence>
<keyword evidence="10 24" id="KW-0479">Metal-binding</keyword>
<keyword evidence="9" id="KW-0812">Transmembrane</keyword>
<protein>
    <recommendedName>
        <fullName evidence="6">Alpha-1,6-mannosyl-glycoprotein 2-beta-N-acetylglucosaminyltransferase</fullName>
        <ecNumber evidence="5">2.4.1.143</ecNumber>
    </recommendedName>
    <alternativeName>
        <fullName evidence="21">Beta-1,2-N-acetylglucosaminyltransferase II</fullName>
    </alternativeName>
    <alternativeName>
        <fullName evidence="20">GlcNAc-T II</fullName>
    </alternativeName>
    <alternativeName>
        <fullName evidence="19">Mannoside acetylglucosaminyltransferase 2</fullName>
    </alternativeName>
    <alternativeName>
        <fullName evidence="18">N-glycosyl-oligosaccharide-glycoprotein N-acetylglucosaminyltransferase II</fullName>
    </alternativeName>
</protein>
<evidence type="ECO:0000256" key="8">
    <source>
        <dbReference type="ARBA" id="ARBA00022679"/>
    </source>
</evidence>
<comment type="catalytic activity">
    <reaction evidence="22">
        <text>an N(4)-{beta-D-GlcNAc-(1-&gt;2)-alpha-D-Man-(1-&gt;3)-[alpha-D-Man-(1-&gt;6)]-beta-D-Man-(1-&gt;4)-beta-D-GlcNAc-(1-&gt;4)-beta-D-GlcNAc}-L-asparaginyl-[protein] + UDP-N-acetyl-alpha-D-glucosamine = N(4)-{beta-D-GlcNAc-(1-&gt;2)-alpha-D-Man-(1-&gt;3)-[beta-D-GlcNAc-(1-&gt;2)-alpha-D-Man-(1-&gt;6)]-beta-D-Man-(1-&gt;4)-beta-D-GlcNAc-(1-&gt;4)-beta-D-GlcNAc}-L-asparaginyl-[protein] + UDP + H(+)</text>
        <dbReference type="Rhea" id="RHEA:12941"/>
        <dbReference type="Rhea" id="RHEA-COMP:13526"/>
        <dbReference type="Rhea" id="RHEA-COMP:14369"/>
        <dbReference type="ChEBI" id="CHEBI:15378"/>
        <dbReference type="ChEBI" id="CHEBI:57705"/>
        <dbReference type="ChEBI" id="CHEBI:58223"/>
        <dbReference type="ChEBI" id="CHEBI:60615"/>
        <dbReference type="ChEBI" id="CHEBI:60651"/>
        <dbReference type="EC" id="2.4.1.143"/>
    </reaction>
</comment>
<evidence type="ECO:0000256" key="2">
    <source>
        <dbReference type="ARBA" id="ARBA00004323"/>
    </source>
</evidence>
<dbReference type="UniPathway" id="UPA00378"/>
<organism evidence="26 27">
    <name type="scientific">Glossina pallidipes</name>
    <name type="common">Tsetse fly</name>
    <dbReference type="NCBI Taxonomy" id="7398"/>
    <lineage>
        <taxon>Eukaryota</taxon>
        <taxon>Metazoa</taxon>
        <taxon>Ecdysozoa</taxon>
        <taxon>Arthropoda</taxon>
        <taxon>Hexapoda</taxon>
        <taxon>Insecta</taxon>
        <taxon>Pterygota</taxon>
        <taxon>Neoptera</taxon>
        <taxon>Endopterygota</taxon>
        <taxon>Diptera</taxon>
        <taxon>Brachycera</taxon>
        <taxon>Muscomorpha</taxon>
        <taxon>Hippoboscoidea</taxon>
        <taxon>Glossinidae</taxon>
        <taxon>Glossina</taxon>
    </lineage>
</organism>
<evidence type="ECO:0000256" key="13">
    <source>
        <dbReference type="ARBA" id="ARBA00023034"/>
    </source>
</evidence>
<keyword evidence="17 24" id="KW-0464">Manganese</keyword>
<evidence type="ECO:0000256" key="9">
    <source>
        <dbReference type="ARBA" id="ARBA00022692"/>
    </source>
</evidence>
<keyword evidence="13" id="KW-0333">Golgi apparatus</keyword>
<evidence type="ECO:0000256" key="10">
    <source>
        <dbReference type="ARBA" id="ARBA00022723"/>
    </source>
</evidence>
<evidence type="ECO:0000256" key="16">
    <source>
        <dbReference type="ARBA" id="ARBA00023180"/>
    </source>
</evidence>
<sequence length="351" mass="41035">MEDHGMFASSSSTRSACRKHSIYDKRRMTFKAVLIYFFLILLPCSSDDYGAHIVTEPMDNLEDETETPNRLNVDEELDERNGMATVLNGRLFGPLTNNSLIIVVQVHTRITYLRYLIGSLPKAFAIETVLLVFSHDYYDEDINNLVESIKFCRVVQIFYPYPIHSHSKCPEDSEETPEIRRKCENAEFRGHKTHKRRVQLKHHWWWKVNYVFDQLNATKFFTGLVLFLEEDNYVAQDSIYVLILMYKRIAKLCPQCNVLSIGPDTVISDYYEYNSTRSAEVEVMPWSGSATNMGFAFNRTTWNNIRRCAEYFCFEDDYNWDVSLESLSNKCPQGQLLVMIVQEPRIFHLGR</sequence>
<evidence type="ECO:0000313" key="26">
    <source>
        <dbReference type="EnsemblMetazoa" id="GPAI045962-PA"/>
    </source>
</evidence>
<evidence type="ECO:0000256" key="25">
    <source>
        <dbReference type="PIRSR" id="PIRSR607754-3"/>
    </source>
</evidence>
<feature type="binding site" evidence="24">
    <location>
        <position position="348"/>
    </location>
    <ligand>
        <name>Mn(2+)</name>
        <dbReference type="ChEBI" id="CHEBI:29035"/>
    </ligand>
</feature>
<dbReference type="VEuPathDB" id="VectorBase:GPAI045962"/>
<dbReference type="GO" id="GO:0008455">
    <property type="term" value="F:alpha-1,6-mannosylglycoprotein 2-beta-N-acetylglucosaminyltransferase activity"/>
    <property type="evidence" value="ECO:0007669"/>
    <property type="project" value="UniProtKB-EC"/>
</dbReference>
<dbReference type="EC" id="2.4.1.143" evidence="5"/>
<evidence type="ECO:0000256" key="11">
    <source>
        <dbReference type="ARBA" id="ARBA00022968"/>
    </source>
</evidence>
<dbReference type="GO" id="GO:0005795">
    <property type="term" value="C:Golgi stack"/>
    <property type="evidence" value="ECO:0007669"/>
    <property type="project" value="InterPro"/>
</dbReference>
<keyword evidence="27" id="KW-1185">Reference proteome</keyword>
<dbReference type="Proteomes" id="UP000092445">
    <property type="component" value="Unassembled WGS sequence"/>
</dbReference>
<reference evidence="26" key="2">
    <citation type="submission" date="2020-05" db="UniProtKB">
        <authorList>
            <consortium name="EnsemblMetazoa"/>
        </authorList>
    </citation>
    <scope>IDENTIFICATION</scope>
    <source>
        <strain evidence="26">IAEA</strain>
    </source>
</reference>
<dbReference type="STRING" id="7398.A0A1B0AHK2"/>
<dbReference type="GO" id="GO:0000139">
    <property type="term" value="C:Golgi membrane"/>
    <property type="evidence" value="ECO:0007669"/>
    <property type="project" value="UniProtKB-SubCell"/>
</dbReference>
<evidence type="ECO:0000313" key="27">
    <source>
        <dbReference type="Proteomes" id="UP000092445"/>
    </source>
</evidence>